<sequence length="79" mass="9099">MSQDALHQDELIEQREDWYHRGDNSLTGSIRIPKTHKITKKELTLEDISLIIKALDISISDNHPLFEKAKQQGLFDVSV</sequence>
<reference evidence="1 2" key="1">
    <citation type="submission" date="2017-10" db="EMBL/GenBank/DDBJ databases">
        <title>Antibacterial composition for extension of chilled fish shelf life and decreasing of risk of food-borne infections, bacteriophage strains for its preparation.</title>
        <authorList>
            <person name="Zulkarneev E.R."/>
            <person name="Aleshkin A.V."/>
            <person name="Rubalsky O.V."/>
            <person name="Kiseleva I.A."/>
            <person name="Rubalskii E.O."/>
            <person name="Lebedev S.N."/>
        </authorList>
    </citation>
    <scope>NUCLEOTIDE SEQUENCE [LARGE SCALE GENOMIC DNA]</scope>
</reference>
<protein>
    <submittedName>
        <fullName evidence="1">Uncharacterized protein</fullName>
    </submittedName>
</protein>
<organism evidence="1 2">
    <name type="scientific">Aeromonas phage Ah1</name>
    <dbReference type="NCBI Taxonomy" id="2053701"/>
    <lineage>
        <taxon>Viruses</taxon>
        <taxon>Duplodnaviria</taxon>
        <taxon>Heunggongvirae</taxon>
        <taxon>Uroviricota</taxon>
        <taxon>Caudoviricetes</taxon>
        <taxon>Pantevenvirales</taxon>
        <taxon>Straboviridae</taxon>
        <taxon>Cinqassovirus</taxon>
        <taxon>Cinqassovirus ah1</taxon>
    </lineage>
</organism>
<accession>A0A2H4YEQ1</accession>
<keyword evidence="2" id="KW-1185">Reference proteome</keyword>
<dbReference type="Proteomes" id="UP000240934">
    <property type="component" value="Segment"/>
</dbReference>
<evidence type="ECO:0000313" key="1">
    <source>
        <dbReference type="EMBL" id="AUE22658.1"/>
    </source>
</evidence>
<evidence type="ECO:0000313" key="2">
    <source>
        <dbReference type="Proteomes" id="UP000240934"/>
    </source>
</evidence>
<proteinExistence type="predicted"/>
<dbReference type="EMBL" id="MG250483">
    <property type="protein sequence ID" value="AUE22658.1"/>
    <property type="molecule type" value="Genomic_DNA"/>
</dbReference>
<name>A0A2H4YEQ1_9CAUD</name>
<gene>
    <name evidence="1" type="ORF">Ah1_00117</name>
</gene>